<accession>A0A445EVM8</accession>
<dbReference type="InterPro" id="IPR036465">
    <property type="entry name" value="vWFA_dom_sf"/>
</dbReference>
<feature type="coiled-coil region" evidence="11">
    <location>
        <begin position="233"/>
        <end position="267"/>
    </location>
</feature>
<evidence type="ECO:0000256" key="5">
    <source>
        <dbReference type="ARBA" id="ARBA00022692"/>
    </source>
</evidence>
<evidence type="ECO:0000256" key="7">
    <source>
        <dbReference type="ARBA" id="ARBA00022989"/>
    </source>
</evidence>
<dbReference type="PANTHER" id="PTHR31246:SF5">
    <property type="entry name" value="MICROTUBULE-ASSOCIATED PROTEIN 70-5"/>
    <property type="match status" value="1"/>
</dbReference>
<dbReference type="PANTHER" id="PTHR31246">
    <property type="entry name" value="MICROTUBULE-ASSOCIATED PROTEIN 70-2"/>
    <property type="match status" value="1"/>
</dbReference>
<evidence type="ECO:0000256" key="1">
    <source>
        <dbReference type="ARBA" id="ARBA00004245"/>
    </source>
</evidence>
<dbReference type="GO" id="GO:0015095">
    <property type="term" value="F:magnesium ion transmembrane transporter activity"/>
    <property type="evidence" value="ECO:0007669"/>
    <property type="project" value="InterPro"/>
</dbReference>
<evidence type="ECO:0000256" key="10">
    <source>
        <dbReference type="ARBA" id="ARBA00023212"/>
    </source>
</evidence>
<reference evidence="13 14" key="1">
    <citation type="submission" date="2019-01" db="EMBL/GenBank/DDBJ databases">
        <title>Sequencing of cultivated peanut Arachis hypogaea provides insights into genome evolution and oil improvement.</title>
        <authorList>
            <person name="Chen X."/>
        </authorList>
    </citation>
    <scope>NUCLEOTIDE SEQUENCE [LARGE SCALE GENOMIC DNA]</scope>
    <source>
        <strain evidence="14">cv. Fuhuasheng</strain>
        <tissue evidence="13">Leaves</tissue>
    </source>
</reference>
<dbReference type="Pfam" id="PF07058">
    <property type="entry name" value="MAP70"/>
    <property type="match status" value="1"/>
</dbReference>
<organism evidence="13 14">
    <name type="scientific">Arachis hypogaea</name>
    <name type="common">Peanut</name>
    <dbReference type="NCBI Taxonomy" id="3818"/>
    <lineage>
        <taxon>Eukaryota</taxon>
        <taxon>Viridiplantae</taxon>
        <taxon>Streptophyta</taxon>
        <taxon>Embryophyta</taxon>
        <taxon>Tracheophyta</taxon>
        <taxon>Spermatophyta</taxon>
        <taxon>Magnoliopsida</taxon>
        <taxon>eudicotyledons</taxon>
        <taxon>Gunneridae</taxon>
        <taxon>Pentapetalae</taxon>
        <taxon>rosids</taxon>
        <taxon>fabids</taxon>
        <taxon>Fabales</taxon>
        <taxon>Fabaceae</taxon>
        <taxon>Papilionoideae</taxon>
        <taxon>50 kb inversion clade</taxon>
        <taxon>dalbergioids sensu lato</taxon>
        <taxon>Dalbergieae</taxon>
        <taxon>Pterocarpus clade</taxon>
        <taxon>Arachis</taxon>
    </lineage>
</organism>
<dbReference type="GO" id="GO:0005769">
    <property type="term" value="C:early endosome"/>
    <property type="evidence" value="ECO:0007669"/>
    <property type="project" value="UniProtKB-SubCell"/>
</dbReference>
<gene>
    <name evidence="13" type="ORF">Ahy_A01g004293</name>
</gene>
<evidence type="ECO:0000256" key="3">
    <source>
        <dbReference type="ARBA" id="ARBA00008825"/>
    </source>
</evidence>
<keyword evidence="7 12" id="KW-1133">Transmembrane helix</keyword>
<keyword evidence="14" id="KW-1185">Reference proteome</keyword>
<dbReference type="GO" id="GO:0007010">
    <property type="term" value="P:cytoskeleton organization"/>
    <property type="evidence" value="ECO:0007669"/>
    <property type="project" value="InterPro"/>
</dbReference>
<dbReference type="GO" id="GO:0016020">
    <property type="term" value="C:membrane"/>
    <property type="evidence" value="ECO:0007669"/>
    <property type="project" value="UniProtKB-SubCell"/>
</dbReference>
<dbReference type="EMBL" id="SDMP01000001">
    <property type="protein sequence ID" value="RYR79477.1"/>
    <property type="molecule type" value="Genomic_DNA"/>
</dbReference>
<evidence type="ECO:0000256" key="12">
    <source>
        <dbReference type="SAM" id="Phobius"/>
    </source>
</evidence>
<evidence type="ECO:0000256" key="6">
    <source>
        <dbReference type="ARBA" id="ARBA00022701"/>
    </source>
</evidence>
<evidence type="ECO:0000256" key="2">
    <source>
        <dbReference type="ARBA" id="ARBA00004651"/>
    </source>
</evidence>
<dbReference type="GO" id="GO:0005874">
    <property type="term" value="C:microtubule"/>
    <property type="evidence" value="ECO:0007669"/>
    <property type="project" value="UniProtKB-KW"/>
</dbReference>
<keyword evidence="4" id="KW-0963">Cytoplasm</keyword>
<evidence type="ECO:0000256" key="11">
    <source>
        <dbReference type="SAM" id="Coils"/>
    </source>
</evidence>
<keyword evidence="8 11" id="KW-0175">Coiled coil</keyword>
<dbReference type="InterPro" id="IPR008521">
    <property type="entry name" value="Mg_trans_NIPA"/>
</dbReference>
<evidence type="ECO:0000256" key="8">
    <source>
        <dbReference type="ARBA" id="ARBA00023054"/>
    </source>
</evidence>
<name>A0A445EVM8_ARAHY</name>
<dbReference type="AlphaFoldDB" id="A0A445EVM8"/>
<evidence type="ECO:0000313" key="14">
    <source>
        <dbReference type="Proteomes" id="UP000289738"/>
    </source>
</evidence>
<keyword evidence="5 12" id="KW-0812">Transmembrane</keyword>
<evidence type="ECO:0000256" key="9">
    <source>
        <dbReference type="ARBA" id="ARBA00023136"/>
    </source>
</evidence>
<dbReference type="Proteomes" id="UP000289738">
    <property type="component" value="Chromosome A01"/>
</dbReference>
<proteinExistence type="inferred from homology"/>
<evidence type="ECO:0000313" key="13">
    <source>
        <dbReference type="EMBL" id="RYR79477.1"/>
    </source>
</evidence>
<sequence length="311" mass="34852">MKHELLHSVARATFLSVAATSASSAAATAAVASPNLSLSSLASHEIPPPPLSSHLLPSSQSSLCRCSHRICSLWRLFHLISTRSLSSSRNHLKFQVFSEERWKGWLCPVKHEKKVLEMIRRKLKKTVALDIVNFGEKDEGKTEKLEALLAAVNNNDTSHIVHVPAGSQNLAGFYLVVLSSALQALDTFNIAVVSPIYYVMFTTLTILASVIMFKLHYNYKTYSFGVCRLRNEVNKLEERLGVAEDHLKQKNLKIKKLTDEKKCALATQYVAEATLRRVHANQKDNDILPIDSIITPFEAEIKIYKNELQIM</sequence>
<comment type="caution">
    <text evidence="13">The sequence shown here is derived from an EMBL/GenBank/DDBJ whole genome shotgun (WGS) entry which is preliminary data.</text>
</comment>
<comment type="similarity">
    <text evidence="3">Belongs to the MAP70 family.</text>
</comment>
<keyword evidence="9 12" id="KW-0472">Membrane</keyword>
<comment type="subcellular location">
    <subcellularLocation>
        <location evidence="2">Cell membrane</location>
        <topology evidence="2">Multi-pass membrane protein</topology>
    </subcellularLocation>
    <subcellularLocation>
        <location evidence="1">Cytoplasm</location>
        <location evidence="1">Cytoskeleton</location>
    </subcellularLocation>
</comment>
<feature type="transmembrane region" description="Helical" evidence="12">
    <location>
        <begin position="196"/>
        <end position="215"/>
    </location>
</feature>
<dbReference type="Gene3D" id="3.40.50.410">
    <property type="entry name" value="von Willebrand factor, type A domain"/>
    <property type="match status" value="1"/>
</dbReference>
<protein>
    <submittedName>
        <fullName evidence="13">Uncharacterized protein</fullName>
    </submittedName>
</protein>
<dbReference type="InterPro" id="IPR009768">
    <property type="entry name" value="MAP70"/>
</dbReference>
<dbReference type="Pfam" id="PF05653">
    <property type="entry name" value="Mg_trans_NIPA"/>
    <property type="match status" value="1"/>
</dbReference>
<keyword evidence="6" id="KW-0493">Microtubule</keyword>
<dbReference type="GO" id="GO:0008017">
    <property type="term" value="F:microtubule binding"/>
    <property type="evidence" value="ECO:0007669"/>
    <property type="project" value="InterPro"/>
</dbReference>
<evidence type="ECO:0000256" key="4">
    <source>
        <dbReference type="ARBA" id="ARBA00022490"/>
    </source>
</evidence>
<keyword evidence="10" id="KW-0206">Cytoskeleton</keyword>